<keyword evidence="1" id="KW-0732">Signal</keyword>
<gene>
    <name evidence="2" type="ORF">ILUMI_09871</name>
</gene>
<accession>A0A8K0GFJ4</accession>
<evidence type="ECO:0000256" key="1">
    <source>
        <dbReference type="SAM" id="SignalP"/>
    </source>
</evidence>
<protein>
    <submittedName>
        <fullName evidence="2">Uncharacterized protein</fullName>
    </submittedName>
</protein>
<comment type="caution">
    <text evidence="2">The sequence shown here is derived from an EMBL/GenBank/DDBJ whole genome shotgun (WGS) entry which is preliminary data.</text>
</comment>
<evidence type="ECO:0000313" key="3">
    <source>
        <dbReference type="Proteomes" id="UP000801492"/>
    </source>
</evidence>
<organism evidence="2 3">
    <name type="scientific">Ignelater luminosus</name>
    <name type="common">Cucubano</name>
    <name type="synonym">Pyrophorus luminosus</name>
    <dbReference type="NCBI Taxonomy" id="2038154"/>
    <lineage>
        <taxon>Eukaryota</taxon>
        <taxon>Metazoa</taxon>
        <taxon>Ecdysozoa</taxon>
        <taxon>Arthropoda</taxon>
        <taxon>Hexapoda</taxon>
        <taxon>Insecta</taxon>
        <taxon>Pterygota</taxon>
        <taxon>Neoptera</taxon>
        <taxon>Endopterygota</taxon>
        <taxon>Coleoptera</taxon>
        <taxon>Polyphaga</taxon>
        <taxon>Elateriformia</taxon>
        <taxon>Elateroidea</taxon>
        <taxon>Elateridae</taxon>
        <taxon>Agrypninae</taxon>
        <taxon>Pyrophorini</taxon>
        <taxon>Ignelater</taxon>
    </lineage>
</organism>
<evidence type="ECO:0000313" key="2">
    <source>
        <dbReference type="EMBL" id="KAF2896308.1"/>
    </source>
</evidence>
<dbReference type="Proteomes" id="UP000801492">
    <property type="component" value="Unassembled WGS sequence"/>
</dbReference>
<feature type="signal peptide" evidence="1">
    <location>
        <begin position="1"/>
        <end position="21"/>
    </location>
</feature>
<keyword evidence="3" id="KW-1185">Reference proteome</keyword>
<dbReference type="AlphaFoldDB" id="A0A8K0GFJ4"/>
<feature type="chain" id="PRO_5035476983" evidence="1">
    <location>
        <begin position="22"/>
        <end position="113"/>
    </location>
</feature>
<dbReference type="EMBL" id="VTPC01005183">
    <property type="protein sequence ID" value="KAF2896308.1"/>
    <property type="molecule type" value="Genomic_DNA"/>
</dbReference>
<reference evidence="2" key="1">
    <citation type="submission" date="2019-08" db="EMBL/GenBank/DDBJ databases">
        <title>The genome of the North American firefly Photinus pyralis.</title>
        <authorList>
            <consortium name="Photinus pyralis genome working group"/>
            <person name="Fallon T.R."/>
            <person name="Sander Lower S.E."/>
            <person name="Weng J.-K."/>
        </authorList>
    </citation>
    <scope>NUCLEOTIDE SEQUENCE</scope>
    <source>
        <strain evidence="2">TRF0915ILg1</strain>
        <tissue evidence="2">Whole body</tissue>
    </source>
</reference>
<proteinExistence type="predicted"/>
<sequence>MFKVTVVVVAVVLLCNSCVNSQTEYAVALYNEPYYRGIQEDFTDPNKDGCLIVDINQLGTTRSIQLLIPDLCITVYGGDSCTGSSMVVTQNLPDVNWNLRSIGPCTQLSSKKA</sequence>
<name>A0A8K0GFJ4_IGNLU</name>